<dbReference type="STRING" id="34475.A0A4Y9YCJ2"/>
<name>A0A4Y9YCJ2_9APHY</name>
<gene>
    <name evidence="1" type="ORF">EVJ58_g5687</name>
</gene>
<dbReference type="Gene3D" id="3.30.420.40">
    <property type="match status" value="1"/>
</dbReference>
<reference evidence="1 2" key="1">
    <citation type="submission" date="2019-01" db="EMBL/GenBank/DDBJ databases">
        <title>Genome sequencing of the rare red list fungi Fomitopsis rosea.</title>
        <authorList>
            <person name="Buettner E."/>
            <person name="Kellner H."/>
        </authorList>
    </citation>
    <scope>NUCLEOTIDE SEQUENCE [LARGE SCALE GENOMIC DNA]</scope>
    <source>
        <strain evidence="1 2">DSM 105464</strain>
    </source>
</reference>
<dbReference type="Proteomes" id="UP000298390">
    <property type="component" value="Unassembled WGS sequence"/>
</dbReference>
<accession>A0A4Y9YCJ2</accession>
<comment type="caution">
    <text evidence="1">The sequence shown here is derived from an EMBL/GenBank/DDBJ whole genome shotgun (WGS) entry which is preliminary data.</text>
</comment>
<evidence type="ECO:0000313" key="2">
    <source>
        <dbReference type="Proteomes" id="UP000298390"/>
    </source>
</evidence>
<proteinExistence type="predicted"/>
<protein>
    <submittedName>
        <fullName evidence="1">Uncharacterized protein</fullName>
    </submittedName>
</protein>
<dbReference type="AlphaFoldDB" id="A0A4Y9YCJ2"/>
<dbReference type="CDD" id="cd10170">
    <property type="entry name" value="ASKHA_NBD_HSP70"/>
    <property type="match status" value="1"/>
</dbReference>
<dbReference type="EMBL" id="SEKV01000297">
    <property type="protein sequence ID" value="TFY59588.1"/>
    <property type="molecule type" value="Genomic_DNA"/>
</dbReference>
<dbReference type="SUPFAM" id="SSF53067">
    <property type="entry name" value="Actin-like ATPase domain"/>
    <property type="match status" value="2"/>
</dbReference>
<sequence>MPRGDLYLGTTRKLVLAIDVGTTFSGASFCVLDPGKVPEVLSVMRYPGQEDENRARNTKIPSVLYYDEDGEARAVGAEAVSDATVMEAEEQNWNRAEWFKLRLCPDGMQGRGERLPTIWVDKSVVQIFADYLAYIYKCAQDYVSDSHTTGRKILESGTPIEFILSHPNGWGGKQQSRMRQAARLAGLVPDVEAGNTRIHFVSEGEASLHFCIVNGLIGDLLQENKHIMVVDAGGGTVDLSTYKVIKSIPLNVVESSAADYKLEDSRFTNREYIDAMLESFESSAKPTFRDTAKMSYIKVGGPRDTDDKHGIKRGVLALSGAEMSQFFRPSIDSIQGAIRRQLKLCGGFASSPFLRAQLHAFANENKLKLFFPEHQTLAKAVAEGALWFHLDHYVSARIAKHVYGTDNNTTFQSSLPEHIERRYKSYVSADGKVKIPDAFTKIISRGTLVTEEQEFRASFSWKAYSPRRGVHASIMSYQGVLDDPQWTDKDRRMFSTLCHVHAEIPSQVWKPKKGLLGDHFSASCDIILLFGLTELKAQMCWTENGQERRGQAVVVYNDDDAEG</sequence>
<dbReference type="PANTHER" id="PTHR14187:SF5">
    <property type="entry name" value="HEAT SHOCK 70 KDA PROTEIN 12A"/>
    <property type="match status" value="1"/>
</dbReference>
<dbReference type="InterPro" id="IPR043129">
    <property type="entry name" value="ATPase_NBD"/>
</dbReference>
<evidence type="ECO:0000313" key="1">
    <source>
        <dbReference type="EMBL" id="TFY59588.1"/>
    </source>
</evidence>
<organism evidence="1 2">
    <name type="scientific">Rhodofomes roseus</name>
    <dbReference type="NCBI Taxonomy" id="34475"/>
    <lineage>
        <taxon>Eukaryota</taxon>
        <taxon>Fungi</taxon>
        <taxon>Dikarya</taxon>
        <taxon>Basidiomycota</taxon>
        <taxon>Agaricomycotina</taxon>
        <taxon>Agaricomycetes</taxon>
        <taxon>Polyporales</taxon>
        <taxon>Rhodofomes</taxon>
    </lineage>
</organism>
<dbReference type="PANTHER" id="PTHR14187">
    <property type="entry name" value="ALPHA KINASE/ELONGATION FACTOR 2 KINASE"/>
    <property type="match status" value="1"/>
</dbReference>